<accession>A0A423DJ99</accession>
<evidence type="ECO:0000313" key="1">
    <source>
        <dbReference type="EMBL" id="ROL71647.1"/>
    </source>
</evidence>
<dbReference type="AlphaFoldDB" id="A0A423DJ99"/>
<dbReference type="Proteomes" id="UP000285286">
    <property type="component" value="Unassembled WGS sequence"/>
</dbReference>
<comment type="caution">
    <text evidence="1">The sequence shown here is derived from an EMBL/GenBank/DDBJ whole genome shotgun (WGS) entry which is preliminary data.</text>
</comment>
<sequence>MVMNAKDYEKMQPVFAPYIGKTFSKELANEICKNAGGGEVTEIRPGVIGYTGQSPYLLILDKDDTILSVIFTGWGAFGRGWK</sequence>
<protein>
    <submittedName>
        <fullName evidence="1">Uncharacterized protein</fullName>
    </submittedName>
</protein>
<proteinExistence type="predicted"/>
<name>A0A423DJ99_9PSED</name>
<evidence type="ECO:0000313" key="2">
    <source>
        <dbReference type="Proteomes" id="UP000285286"/>
    </source>
</evidence>
<organism evidence="1 2">
    <name type="scientific">Pseudomonas vranovensis</name>
    <dbReference type="NCBI Taxonomy" id="321661"/>
    <lineage>
        <taxon>Bacteria</taxon>
        <taxon>Pseudomonadati</taxon>
        <taxon>Pseudomonadota</taxon>
        <taxon>Gammaproteobacteria</taxon>
        <taxon>Pseudomonadales</taxon>
        <taxon>Pseudomonadaceae</taxon>
        <taxon>Pseudomonas</taxon>
    </lineage>
</organism>
<dbReference type="EMBL" id="MOAM01000023">
    <property type="protein sequence ID" value="ROL71647.1"/>
    <property type="molecule type" value="Genomic_DNA"/>
</dbReference>
<keyword evidence="2" id="KW-1185">Reference proteome</keyword>
<reference evidence="1 2" key="1">
    <citation type="submission" date="2016-10" db="EMBL/GenBank/DDBJ databases">
        <title>Comparative genome analysis of multiple Pseudomonas spp. focuses on biocontrol and plant growth promoting traits.</title>
        <authorList>
            <person name="Tao X.-Y."/>
            <person name="Taylor C.G."/>
        </authorList>
    </citation>
    <scope>NUCLEOTIDE SEQUENCE [LARGE SCALE GENOMIC DNA]</scope>
    <source>
        <strain evidence="1 2">15D11</strain>
    </source>
</reference>
<gene>
    <name evidence="1" type="ORF">BHU25_15100</name>
</gene>